<sequence length="156" mass="16574">MVRQAIAASWALMMLVALALAPQAGADADQTVLIESGKVRCQVSANDVARGGGPVVVCQQVNGQAWAQAPWSAEKYSEHLNLAVVRAGGEFYWDGGNVRSIAGRSIEPIGQDIVLGVGQTYKANGWTFEVQENRTRISNDKSGHGMFVAVGEVGLF</sequence>
<dbReference type="EMBL" id="JAODWD010000003">
    <property type="protein sequence ID" value="MCT7659145.1"/>
    <property type="molecule type" value="Genomic_DNA"/>
</dbReference>
<name>A0ABT2MDD3_9MYCO</name>
<gene>
    <name evidence="2" type="ORF">N4S67_12005</name>
</gene>
<organism evidence="2 3">
    <name type="scientific">Mycobacterium deserti</name>
    <dbReference type="NCBI Taxonomy" id="2978347"/>
    <lineage>
        <taxon>Bacteria</taxon>
        <taxon>Bacillati</taxon>
        <taxon>Actinomycetota</taxon>
        <taxon>Actinomycetes</taxon>
        <taxon>Mycobacteriales</taxon>
        <taxon>Mycobacteriaceae</taxon>
        <taxon>Mycobacterium</taxon>
    </lineage>
</organism>
<keyword evidence="3" id="KW-1185">Reference proteome</keyword>
<keyword evidence="1" id="KW-0732">Signal</keyword>
<dbReference type="RefSeq" id="WP_260993215.1">
    <property type="nucleotide sequence ID" value="NZ_JAODWD010000003.1"/>
</dbReference>
<evidence type="ECO:0000313" key="3">
    <source>
        <dbReference type="Proteomes" id="UP001206639"/>
    </source>
</evidence>
<reference evidence="3" key="1">
    <citation type="submission" date="2023-07" db="EMBL/GenBank/DDBJ databases">
        <authorList>
            <person name="Deng Y."/>
            <person name="Zhang Y.-Q."/>
        </authorList>
    </citation>
    <scope>NUCLEOTIDE SEQUENCE [LARGE SCALE GENOMIC DNA]</scope>
    <source>
        <strain evidence="3">CPCC 205710</strain>
    </source>
</reference>
<accession>A0ABT2MDD3</accession>
<proteinExistence type="predicted"/>
<comment type="caution">
    <text evidence="2">The sequence shown here is derived from an EMBL/GenBank/DDBJ whole genome shotgun (WGS) entry which is preliminary data.</text>
</comment>
<evidence type="ECO:0000313" key="2">
    <source>
        <dbReference type="EMBL" id="MCT7659145.1"/>
    </source>
</evidence>
<dbReference type="Proteomes" id="UP001206639">
    <property type="component" value="Unassembled WGS sequence"/>
</dbReference>
<feature type="chain" id="PRO_5047411418" evidence="1">
    <location>
        <begin position="20"/>
        <end position="156"/>
    </location>
</feature>
<protein>
    <submittedName>
        <fullName evidence="2">Uncharacterized protein</fullName>
    </submittedName>
</protein>
<feature type="signal peptide" evidence="1">
    <location>
        <begin position="1"/>
        <end position="19"/>
    </location>
</feature>
<evidence type="ECO:0000256" key="1">
    <source>
        <dbReference type="SAM" id="SignalP"/>
    </source>
</evidence>